<evidence type="ECO:0000313" key="1">
    <source>
        <dbReference type="EMBL" id="ESL09211.1"/>
    </source>
</evidence>
<evidence type="ECO:0000313" key="2">
    <source>
        <dbReference type="Proteomes" id="UP000031737"/>
    </source>
</evidence>
<organism evidence="1 2">
    <name type="scientific">Trypanosoma rangeli SC58</name>
    <dbReference type="NCBI Taxonomy" id="429131"/>
    <lineage>
        <taxon>Eukaryota</taxon>
        <taxon>Discoba</taxon>
        <taxon>Euglenozoa</taxon>
        <taxon>Kinetoplastea</taxon>
        <taxon>Metakinetoplastina</taxon>
        <taxon>Trypanosomatida</taxon>
        <taxon>Trypanosomatidae</taxon>
        <taxon>Trypanosoma</taxon>
        <taxon>Herpetosoma</taxon>
    </lineage>
</organism>
<dbReference type="AlphaFoldDB" id="A0A061J521"/>
<accession>A0A061J521</accession>
<name>A0A061J521_TRYRA</name>
<gene>
    <name evidence="1" type="ORF">TRSC58_03072</name>
</gene>
<reference evidence="1 2" key="1">
    <citation type="submission" date="2013-07" db="EMBL/GenBank/DDBJ databases">
        <authorList>
            <person name="Stoco P.H."/>
            <person name="Wagner G."/>
            <person name="Gerber A."/>
            <person name="Zaha A."/>
            <person name="Thompson C."/>
            <person name="Bartholomeu D.C."/>
            <person name="Luckemeyer D.D."/>
            <person name="Bahia D."/>
            <person name="Loreto E."/>
            <person name="Prestes E.B."/>
            <person name="Lima F.M."/>
            <person name="Rodrigues-Luiz G."/>
            <person name="Vallejo G.A."/>
            <person name="Filho J.F."/>
            <person name="Monteiro K.M."/>
            <person name="Tyler K.M."/>
            <person name="de Almeida L.G."/>
            <person name="Ortiz M.F."/>
            <person name="Siervo M.A."/>
            <person name="de Moraes M.H."/>
            <person name="Cunha O.L."/>
            <person name="Mendonca-Neto R."/>
            <person name="Silva R."/>
            <person name="Teixeira S.M."/>
            <person name="Murta S.M."/>
            <person name="Sincero T.C."/>
            <person name="Mendes T.A."/>
            <person name="Urmenyi T.P."/>
            <person name="Silva V.G."/>
            <person name="da Rocha W.D."/>
            <person name="Andersson B."/>
            <person name="Romanha A.J."/>
            <person name="Steindel M."/>
            <person name="de Vasconcelos A.T."/>
            <person name="Grisard E.C."/>
        </authorList>
    </citation>
    <scope>NUCLEOTIDE SEQUENCE [LARGE SCALE GENOMIC DNA]</scope>
    <source>
        <strain evidence="1 2">SC58</strain>
    </source>
</reference>
<keyword evidence="2" id="KW-1185">Reference proteome</keyword>
<dbReference type="EMBL" id="AUPL01003072">
    <property type="protein sequence ID" value="ESL09211.1"/>
    <property type="molecule type" value="Genomic_DNA"/>
</dbReference>
<dbReference type="Proteomes" id="UP000031737">
    <property type="component" value="Unassembled WGS sequence"/>
</dbReference>
<dbReference type="VEuPathDB" id="TriTrypDB:TRSC58_03072"/>
<dbReference type="OrthoDB" id="269429at2759"/>
<sequence>MPSGASGSGGGFGTPTRLGVQYSSDEERSIYEKVATIHGYTFEVPPVNRFHSKTAESKFVQLTGSMNPKFEAERFDNLRERLQQADKKGKDSYLQAIAVLYAEFLGNNFLKAKDVDLAELERCFYPSHLPAYDVALRTVGLKKPLWWKQGFFVRLEDISRLPLSQCDINKQASMTFEEWYCLFWNYYTPFNTLAYLLMLTAQSLLPTKELVDSTADYISHRHSLIEDPKAKKAPILFLGSRTGKLGGLLNQTGKVPVPIIHVHEKPNMNPYLLVIPPNKQDAFKPHPIIKMKAQAALEKYEPAIVLMSDMMMNTDPTAMIRRIGSVREYMYFGTPNSYIEGHPWETWGNARYREKGTDHIPPFLRENWMKLSLPHLSRWMIYKTDSDMQMGNGAVTTWMRRPLKPSAKDIFSWRFARFKPFY</sequence>
<protein>
    <submittedName>
        <fullName evidence="1">Uncharacterized protein</fullName>
    </submittedName>
</protein>
<comment type="caution">
    <text evidence="1">The sequence shown here is derived from an EMBL/GenBank/DDBJ whole genome shotgun (WGS) entry which is preliminary data.</text>
</comment>
<proteinExistence type="predicted"/>